<evidence type="ECO:0000259" key="2">
    <source>
        <dbReference type="Pfam" id="PF16344"/>
    </source>
</evidence>
<proteinExistence type="predicted"/>
<reference evidence="3" key="1">
    <citation type="submission" date="2020-05" db="EMBL/GenBank/DDBJ databases">
        <title>Chitinophaga laudate sp. nov., isolated from a tropical peat swamp.</title>
        <authorList>
            <person name="Goh C.B.S."/>
            <person name="Lee M.S."/>
            <person name="Parimannan S."/>
            <person name="Pasbakhsh P."/>
            <person name="Yule C.M."/>
            <person name="Rajandas H."/>
            <person name="Loke S."/>
            <person name="Croft L."/>
            <person name="Tan J.B.L."/>
        </authorList>
    </citation>
    <scope>NUCLEOTIDE SEQUENCE</scope>
    <source>
        <strain evidence="3">Mgbs1</strain>
    </source>
</reference>
<accession>A0A3S1JCW7</accession>
<dbReference type="InterPro" id="IPR032508">
    <property type="entry name" value="FecR_C"/>
</dbReference>
<organism evidence="3 4">
    <name type="scientific">Chitinophaga solisilvae</name>
    <dbReference type="NCBI Taxonomy" id="1233460"/>
    <lineage>
        <taxon>Bacteria</taxon>
        <taxon>Pseudomonadati</taxon>
        <taxon>Bacteroidota</taxon>
        <taxon>Chitinophagia</taxon>
        <taxon>Chitinophagales</taxon>
        <taxon>Chitinophagaceae</taxon>
        <taxon>Chitinophaga</taxon>
    </lineage>
</organism>
<gene>
    <name evidence="3" type="ORF">ECE50_027735</name>
</gene>
<dbReference type="GO" id="GO:0016989">
    <property type="term" value="F:sigma factor antagonist activity"/>
    <property type="evidence" value="ECO:0007669"/>
    <property type="project" value="TreeGrafter"/>
</dbReference>
<dbReference type="Pfam" id="PF16344">
    <property type="entry name" value="FecR_C"/>
    <property type="match status" value="1"/>
</dbReference>
<dbReference type="InterPro" id="IPR006860">
    <property type="entry name" value="FecR"/>
</dbReference>
<dbReference type="PANTHER" id="PTHR30273">
    <property type="entry name" value="PERIPLASMIC SIGNAL SENSOR AND SIGMA FACTOR ACTIVATOR FECR-RELATED"/>
    <property type="match status" value="1"/>
</dbReference>
<dbReference type="RefSeq" id="WP_127043062.1">
    <property type="nucleotide sequence ID" value="NZ_JAABOK010000006.1"/>
</dbReference>
<feature type="domain" description="Protein FecR C-terminal" evidence="2">
    <location>
        <begin position="259"/>
        <end position="326"/>
    </location>
</feature>
<dbReference type="PIRSF" id="PIRSF018266">
    <property type="entry name" value="FecR"/>
    <property type="match status" value="1"/>
</dbReference>
<dbReference type="Gene3D" id="3.55.50.30">
    <property type="match status" value="1"/>
</dbReference>
<dbReference type="EMBL" id="RIAR02000001">
    <property type="protein sequence ID" value="NSL90645.1"/>
    <property type="molecule type" value="Genomic_DNA"/>
</dbReference>
<evidence type="ECO:0000259" key="1">
    <source>
        <dbReference type="Pfam" id="PF04773"/>
    </source>
</evidence>
<dbReference type="InterPro" id="IPR012373">
    <property type="entry name" value="Ferrdict_sens_TM"/>
</dbReference>
<name>A0A3S1JCW7_9BACT</name>
<evidence type="ECO:0000313" key="3">
    <source>
        <dbReference type="EMBL" id="NSL90645.1"/>
    </source>
</evidence>
<dbReference type="Gene3D" id="2.60.120.1440">
    <property type="match status" value="1"/>
</dbReference>
<dbReference type="Pfam" id="PF04773">
    <property type="entry name" value="FecR"/>
    <property type="match status" value="1"/>
</dbReference>
<dbReference type="OrthoDB" id="1452822at2"/>
<dbReference type="Proteomes" id="UP000281028">
    <property type="component" value="Unassembled WGS sequence"/>
</dbReference>
<protein>
    <submittedName>
        <fullName evidence="3">DUF4974 domain-containing protein</fullName>
    </submittedName>
</protein>
<evidence type="ECO:0000313" key="4">
    <source>
        <dbReference type="Proteomes" id="UP000281028"/>
    </source>
</evidence>
<comment type="caution">
    <text evidence="3">The sequence shown here is derived from an EMBL/GenBank/DDBJ whole genome shotgun (WGS) entry which is preliminary data.</text>
</comment>
<feature type="domain" description="FecR protein" evidence="1">
    <location>
        <begin position="136"/>
        <end position="216"/>
    </location>
</feature>
<dbReference type="PANTHER" id="PTHR30273:SF2">
    <property type="entry name" value="PROTEIN FECR"/>
    <property type="match status" value="1"/>
</dbReference>
<dbReference type="AlphaFoldDB" id="A0A3S1JCW7"/>
<sequence length="327" mass="36960">MKKRTDHINDDLLVKYLLKITTASEQADVEQWMAEDAANARYFEHFRLIWEESRKLAAVSTVNENDAWMRFQQRVGANEHKQEARIIQTDTSFWKRNLSIAASLLVLLGAAGYWYMSNFHVSQEVLYSHTAVRTDTLPDGSFVTLNKESSLRFPSSFGKERQVKLEGEAFFNIAQDPGKPFVIRVNEVTVTVLGTSFNIKSANGKTEVIVETGAVEVSKNNNSIQLRQHEKAVVTAADASPVKQENTDELYNYYRTQTFVCNNTPLWKLANILQDAYGVDIVIADAAKRELPINVTFENSSLDSILKIIGLTYDITVEKNGNQIILK</sequence>
<keyword evidence="4" id="KW-1185">Reference proteome</keyword>